<accession>K2REH2</accession>
<comment type="similarity">
    <text evidence="1">Belongs to the plant rapid alkalinization factor (RALF) family.</text>
</comment>
<proteinExistence type="inferred from homology"/>
<dbReference type="Proteomes" id="UP000007129">
    <property type="component" value="Unassembled WGS sequence"/>
</dbReference>
<dbReference type="PANTHER" id="PTHR33136">
    <property type="entry name" value="RAPID ALKALINIZATION FACTOR-LIKE"/>
    <property type="match status" value="1"/>
</dbReference>
<keyword evidence="2" id="KW-0732">Signal</keyword>
<dbReference type="InterPro" id="IPR008801">
    <property type="entry name" value="RALF"/>
</dbReference>
<comment type="caution">
    <text evidence="4">The sequence shown here is derived from an EMBL/GenBank/DDBJ whole genome shotgun (WGS) entry which is preliminary data.</text>
</comment>
<evidence type="ECO:0000313" key="4">
    <source>
        <dbReference type="EMBL" id="EKG20916.1"/>
    </source>
</evidence>
<dbReference type="PANTHER" id="PTHR33136:SF13">
    <property type="entry name" value="OS10G0328900 PROTEIN"/>
    <property type="match status" value="1"/>
</dbReference>
<dbReference type="EMBL" id="AHHD01000073">
    <property type="protein sequence ID" value="EKG20916.1"/>
    <property type="molecule type" value="Genomic_DNA"/>
</dbReference>
<keyword evidence="3" id="KW-1015">Disulfide bond</keyword>
<evidence type="ECO:0000256" key="1">
    <source>
        <dbReference type="ARBA" id="ARBA00009178"/>
    </source>
</evidence>
<dbReference type="STRING" id="1126212.K2REH2"/>
<dbReference type="GO" id="GO:0019722">
    <property type="term" value="P:calcium-mediated signaling"/>
    <property type="evidence" value="ECO:0007669"/>
    <property type="project" value="TreeGrafter"/>
</dbReference>
<dbReference type="AlphaFoldDB" id="K2REH2"/>
<reference evidence="4 5" key="1">
    <citation type="journal article" date="2012" name="BMC Genomics">
        <title>Tools to kill: Genome of one of the most destructive plant pathogenic fungi Macrophomina phaseolina.</title>
        <authorList>
            <person name="Islam M.S."/>
            <person name="Haque M.S."/>
            <person name="Islam M.M."/>
            <person name="Emdad E.M."/>
            <person name="Halim A."/>
            <person name="Hossen Q.M.M."/>
            <person name="Hossain M.Z."/>
            <person name="Ahmed B."/>
            <person name="Rahim S."/>
            <person name="Rahman M.S."/>
            <person name="Alam M.M."/>
            <person name="Hou S."/>
            <person name="Wan X."/>
            <person name="Saito J.A."/>
            <person name="Alam M."/>
        </authorList>
    </citation>
    <scope>NUCLEOTIDE SEQUENCE [LARGE SCALE GENOMIC DNA]</scope>
    <source>
        <strain evidence="4 5">MS6</strain>
    </source>
</reference>
<dbReference type="VEuPathDB" id="FungiDB:MPH_01780"/>
<evidence type="ECO:0000256" key="3">
    <source>
        <dbReference type="ARBA" id="ARBA00023157"/>
    </source>
</evidence>
<evidence type="ECO:0000313" key="5">
    <source>
        <dbReference type="Proteomes" id="UP000007129"/>
    </source>
</evidence>
<dbReference type="HOGENOM" id="CLU_1366464_0_0_1"/>
<dbReference type="Pfam" id="PF05498">
    <property type="entry name" value="RALF"/>
    <property type="match status" value="1"/>
</dbReference>
<name>K2REH2_MACPH</name>
<dbReference type="InParanoid" id="K2REH2"/>
<gene>
    <name evidence="4" type="ORF">MPH_01780</name>
</gene>
<evidence type="ECO:0000256" key="2">
    <source>
        <dbReference type="ARBA" id="ARBA00022729"/>
    </source>
</evidence>
<organism evidence="4 5">
    <name type="scientific">Macrophomina phaseolina (strain MS6)</name>
    <name type="common">Charcoal rot fungus</name>
    <dbReference type="NCBI Taxonomy" id="1126212"/>
    <lineage>
        <taxon>Eukaryota</taxon>
        <taxon>Fungi</taxon>
        <taxon>Dikarya</taxon>
        <taxon>Ascomycota</taxon>
        <taxon>Pezizomycotina</taxon>
        <taxon>Dothideomycetes</taxon>
        <taxon>Dothideomycetes incertae sedis</taxon>
        <taxon>Botryosphaeriales</taxon>
        <taxon>Botryosphaeriaceae</taxon>
        <taxon>Macrophomina</taxon>
    </lineage>
</organism>
<protein>
    <submittedName>
        <fullName evidence="4">Rapid ALkalinization Factor</fullName>
    </submittedName>
</protein>
<dbReference type="eggNOG" id="ENOG502SFIT">
    <property type="taxonomic scope" value="Eukaryota"/>
</dbReference>
<dbReference type="OrthoDB" id="3941347at2759"/>
<sequence>MSCLYGGICGRNLLQTQHRAGGGSYKYGRLESQEAENTSHKHLSLPLVIDCSIGAFTLIQPQLNMRILNFTLTAYLLAFSTVHGSPITNDHAKLPGNALNDMDPHQGTGKEIYAESHIGKRQAEEKGRVICYGALQRNSVPCSRRGASYYNCRPGAQANPYTRGCSTITRCRSMFAEMTQCAANEKLVWVNDQTSAESPI</sequence>